<evidence type="ECO:0000259" key="9">
    <source>
        <dbReference type="PROSITE" id="PS51012"/>
    </source>
</evidence>
<reference evidence="10 11" key="1">
    <citation type="submission" date="2019-07" db="EMBL/GenBank/DDBJ databases">
        <title>Insights of Desulfuromonas acetexigens electromicrobiology.</title>
        <authorList>
            <person name="Katuri K."/>
            <person name="Sapireddy V."/>
            <person name="Shaw D.R."/>
            <person name="Saikaly P."/>
        </authorList>
    </citation>
    <scope>NUCLEOTIDE SEQUENCE [LARGE SCALE GENOMIC DNA]</scope>
    <source>
        <strain evidence="10 11">2873</strain>
    </source>
</reference>
<evidence type="ECO:0000256" key="1">
    <source>
        <dbReference type="ARBA" id="ARBA00004651"/>
    </source>
</evidence>
<evidence type="ECO:0000256" key="8">
    <source>
        <dbReference type="SAM" id="Phobius"/>
    </source>
</evidence>
<keyword evidence="5 8" id="KW-0812">Transmembrane</keyword>
<dbReference type="AlphaFoldDB" id="A0A550JF54"/>
<keyword evidence="11" id="KW-1185">Reference proteome</keyword>
<name>A0A550JF54_9BACT</name>
<evidence type="ECO:0000313" key="11">
    <source>
        <dbReference type="Proteomes" id="UP000317155"/>
    </source>
</evidence>
<protein>
    <submittedName>
        <fullName evidence="10">ABC transporter permease subunit</fullName>
    </submittedName>
</protein>
<evidence type="ECO:0000256" key="5">
    <source>
        <dbReference type="ARBA" id="ARBA00022692"/>
    </source>
</evidence>
<comment type="subcellular location">
    <subcellularLocation>
        <location evidence="1">Cell membrane</location>
        <topology evidence="1">Multi-pass membrane protein</topology>
    </subcellularLocation>
</comment>
<proteinExistence type="inferred from homology"/>
<accession>A0A550JF54</accession>
<dbReference type="InterPro" id="IPR013525">
    <property type="entry name" value="ABC2_TM"/>
</dbReference>
<dbReference type="Proteomes" id="UP000317155">
    <property type="component" value="Unassembled WGS sequence"/>
</dbReference>
<dbReference type="PANTHER" id="PTHR30294">
    <property type="entry name" value="MEMBRANE COMPONENT OF ABC TRANSPORTER YHHJ-RELATED"/>
    <property type="match status" value="1"/>
</dbReference>
<evidence type="ECO:0000256" key="6">
    <source>
        <dbReference type="ARBA" id="ARBA00022989"/>
    </source>
</evidence>
<dbReference type="GO" id="GO:0005886">
    <property type="term" value="C:plasma membrane"/>
    <property type="evidence" value="ECO:0007669"/>
    <property type="project" value="UniProtKB-SubCell"/>
</dbReference>
<comment type="caution">
    <text evidence="10">The sequence shown here is derived from an EMBL/GenBank/DDBJ whole genome shotgun (WGS) entry which is preliminary data.</text>
</comment>
<dbReference type="GO" id="GO:0140359">
    <property type="term" value="F:ABC-type transporter activity"/>
    <property type="evidence" value="ECO:0007669"/>
    <property type="project" value="InterPro"/>
</dbReference>
<evidence type="ECO:0000256" key="2">
    <source>
        <dbReference type="ARBA" id="ARBA00007783"/>
    </source>
</evidence>
<evidence type="ECO:0000313" key="10">
    <source>
        <dbReference type="EMBL" id="TRO81836.1"/>
    </source>
</evidence>
<feature type="transmembrane region" description="Helical" evidence="8">
    <location>
        <begin position="396"/>
        <end position="418"/>
    </location>
</feature>
<dbReference type="PROSITE" id="PS51012">
    <property type="entry name" value="ABC_TM2"/>
    <property type="match status" value="1"/>
</dbReference>
<comment type="similarity">
    <text evidence="2">Belongs to the ABC-2 integral membrane protein family.</text>
</comment>
<dbReference type="PANTHER" id="PTHR30294:SF38">
    <property type="entry name" value="TRANSPORT PERMEASE PROTEIN"/>
    <property type="match status" value="1"/>
</dbReference>
<evidence type="ECO:0000256" key="3">
    <source>
        <dbReference type="ARBA" id="ARBA00022448"/>
    </source>
</evidence>
<dbReference type="Gene3D" id="3.40.1710.10">
    <property type="entry name" value="abc type-2 transporter like domain"/>
    <property type="match status" value="1"/>
</dbReference>
<organism evidence="10 11">
    <name type="scientific">Trichloromonas acetexigens</name>
    <dbReference type="NCBI Taxonomy" id="38815"/>
    <lineage>
        <taxon>Bacteria</taxon>
        <taxon>Pseudomonadati</taxon>
        <taxon>Thermodesulfobacteriota</taxon>
        <taxon>Desulfuromonadia</taxon>
        <taxon>Desulfuromonadales</taxon>
        <taxon>Trichloromonadaceae</taxon>
        <taxon>Trichloromonas</taxon>
    </lineage>
</organism>
<evidence type="ECO:0000256" key="4">
    <source>
        <dbReference type="ARBA" id="ARBA00022475"/>
    </source>
</evidence>
<feature type="transmembrane region" description="Helical" evidence="8">
    <location>
        <begin position="452"/>
        <end position="474"/>
    </location>
</feature>
<dbReference type="InterPro" id="IPR051449">
    <property type="entry name" value="ABC-2_transporter_component"/>
</dbReference>
<keyword evidence="7 8" id="KW-0472">Membrane</keyword>
<keyword evidence="6 8" id="KW-1133">Transmembrane helix</keyword>
<dbReference type="EMBL" id="VJVV01000005">
    <property type="protein sequence ID" value="TRO81836.1"/>
    <property type="molecule type" value="Genomic_DNA"/>
</dbReference>
<feature type="transmembrane region" description="Helical" evidence="8">
    <location>
        <begin position="60"/>
        <end position="79"/>
    </location>
</feature>
<dbReference type="Pfam" id="PF12698">
    <property type="entry name" value="ABC2_membrane_3"/>
    <property type="match status" value="1"/>
</dbReference>
<keyword evidence="3" id="KW-0813">Transport</keyword>
<keyword evidence="4" id="KW-1003">Cell membrane</keyword>
<feature type="domain" description="ABC transmembrane type-2" evidence="9">
    <location>
        <begin position="239"/>
        <end position="477"/>
    </location>
</feature>
<gene>
    <name evidence="10" type="ORF">FL622_08525</name>
</gene>
<dbReference type="InterPro" id="IPR047817">
    <property type="entry name" value="ABC2_TM_bact-type"/>
</dbReference>
<feature type="transmembrane region" description="Helical" evidence="8">
    <location>
        <begin position="323"/>
        <end position="344"/>
    </location>
</feature>
<feature type="transmembrane region" description="Helical" evidence="8">
    <location>
        <begin position="364"/>
        <end position="384"/>
    </location>
</feature>
<feature type="transmembrane region" description="Helical" evidence="8">
    <location>
        <begin position="20"/>
        <end position="48"/>
    </location>
</feature>
<dbReference type="OrthoDB" id="266913at2"/>
<sequence>MPGGWSPWGRRRNCWRHSPIAAISNSSFCASPAAICGIDGMGAFFATLRKELLLLSRDRGGLALLFLMPMVLVLVVSLVQDNVLKLTGEGSIRVLLVDRDGGPAARRLVDGLKESGAVQLVEAAGDAEGEAEARRRVAAGDYPFALVIPAGLGEELERRAAALARRAFTANEATEDDGNPLELAVYFDPAVQGAFRATLVNALRRAALGLEVAEKGRQLGEVLPRQVAEQAGKALGPYGNLPGAPAPPAVTFAWQDQELLAVRAEIAAGKIIAQPDSVQQNVPAWTLFGMFFIVVPLSGALLRERQEGTLQRLLSLPVSGLPLLGGKLAAYVLVGCAQALVMLLVGRLLLPRFGTPILQFGGDLSALILLILACALAATGYGLLIGTLVRSYEQAAMLGPVSIVLAAALGGIMVPVYAMPPAMQSLSALSPLAWGLEGFIELFVRDGDLARIAPQLASLLLFATACLGLAWLVFARRRSGGR</sequence>
<evidence type="ECO:0000256" key="7">
    <source>
        <dbReference type="ARBA" id="ARBA00023136"/>
    </source>
</evidence>